<dbReference type="Pfam" id="PF01053">
    <property type="entry name" value="Cys_Met_Meta_PP"/>
    <property type="match status" value="1"/>
</dbReference>
<dbReference type="PANTHER" id="PTHR43797">
    <property type="entry name" value="HOMOCYSTEINE/CYSTEINE SYNTHASE"/>
    <property type="match status" value="1"/>
</dbReference>
<dbReference type="Gene3D" id="3.90.1150.10">
    <property type="entry name" value="Aspartate Aminotransferase, domain 1"/>
    <property type="match status" value="1"/>
</dbReference>
<dbReference type="Proteomes" id="UP000632339">
    <property type="component" value="Unassembled WGS sequence"/>
</dbReference>
<dbReference type="PIRSF" id="PIRSF001434">
    <property type="entry name" value="CGS"/>
    <property type="match status" value="1"/>
</dbReference>
<dbReference type="InterPro" id="IPR006235">
    <property type="entry name" value="OAc-hSer/O-AcSer_sulfhydrylase"/>
</dbReference>
<dbReference type="Gene3D" id="3.40.640.10">
    <property type="entry name" value="Type I PLP-dependent aspartate aminotransferase-like (Major domain)"/>
    <property type="match status" value="1"/>
</dbReference>
<protein>
    <submittedName>
        <fullName evidence="6">O-acetylhomoserine aminocarboxypropyltransferase</fullName>
    </submittedName>
</protein>
<accession>A0ABQ2HUB7</accession>
<keyword evidence="3" id="KW-0808">Transferase</keyword>
<comment type="cofactor">
    <cofactor evidence="1 5">
        <name>pyridoxal 5'-phosphate</name>
        <dbReference type="ChEBI" id="CHEBI:597326"/>
    </cofactor>
</comment>
<evidence type="ECO:0000256" key="1">
    <source>
        <dbReference type="ARBA" id="ARBA00001933"/>
    </source>
</evidence>
<dbReference type="InterPro" id="IPR000277">
    <property type="entry name" value="Cys/Met-Metab_PyrdxlP-dep_enz"/>
</dbReference>
<sequence>MIHLGFIHLKRSNQMKFETLQLHAGQQPDPVTNSRAVPLYQTTSYVFNNAEHAANLFALKEFGNIYSRIMNPTNDVFEKRVAALEGGVAALATGSGHSAQFLAINNITTVGDNFVTTSFLYGGSHNQFKNSFRNIGVEARFADGDDVSSFEKLIDDKTKFIYLETIGNPSYSVPDFEAFSALANKYDLPLIVDNTFGAAGAIFQPIKYGAHVVVQSATKWIGGHGTSIGGVIVDAGTYNWGNGKFPQFTEPSPSYHGLVLNDVFGVGGPFGNIQFIIRARVEGLRDWGPALSPFNSFLFLQGLETLTLRVERIAENALKLAQWLEKHPKVESVNYIGLEGNKYHQLAKKYLTRGFGGVLSFSLKGDKKTAENLVDNLKLISNLANVGDAKTLIIHPASTTHSQLSDEEQLSAGVLPTQLRISVGIEHIDDIIGDIEQAIG</sequence>
<organism evidence="6 7">
    <name type="scientific">Dyadobacter beijingensis</name>
    <dbReference type="NCBI Taxonomy" id="365489"/>
    <lineage>
        <taxon>Bacteria</taxon>
        <taxon>Pseudomonadati</taxon>
        <taxon>Bacteroidota</taxon>
        <taxon>Cytophagia</taxon>
        <taxon>Cytophagales</taxon>
        <taxon>Spirosomataceae</taxon>
        <taxon>Dyadobacter</taxon>
    </lineage>
</organism>
<evidence type="ECO:0000313" key="7">
    <source>
        <dbReference type="Proteomes" id="UP000632339"/>
    </source>
</evidence>
<evidence type="ECO:0000256" key="2">
    <source>
        <dbReference type="ARBA" id="ARBA00009077"/>
    </source>
</evidence>
<dbReference type="InterPro" id="IPR015422">
    <property type="entry name" value="PyrdxlP-dep_Trfase_small"/>
</dbReference>
<evidence type="ECO:0000256" key="3">
    <source>
        <dbReference type="ARBA" id="ARBA00022679"/>
    </source>
</evidence>
<reference evidence="7" key="1">
    <citation type="journal article" date="2019" name="Int. J. Syst. Evol. Microbiol.">
        <title>The Global Catalogue of Microorganisms (GCM) 10K type strain sequencing project: providing services to taxonomists for standard genome sequencing and annotation.</title>
        <authorList>
            <consortium name="The Broad Institute Genomics Platform"/>
            <consortium name="The Broad Institute Genome Sequencing Center for Infectious Disease"/>
            <person name="Wu L."/>
            <person name="Ma J."/>
        </authorList>
    </citation>
    <scope>NUCLEOTIDE SEQUENCE [LARGE SCALE GENOMIC DNA]</scope>
    <source>
        <strain evidence="7">CGMCC 1.6375</strain>
    </source>
</reference>
<dbReference type="InterPro" id="IPR015424">
    <property type="entry name" value="PyrdxlP-dep_Trfase"/>
</dbReference>
<keyword evidence="4 5" id="KW-0663">Pyridoxal phosphate</keyword>
<evidence type="ECO:0000313" key="6">
    <source>
        <dbReference type="EMBL" id="GGM91856.1"/>
    </source>
</evidence>
<dbReference type="SUPFAM" id="SSF53383">
    <property type="entry name" value="PLP-dependent transferases"/>
    <property type="match status" value="1"/>
</dbReference>
<comment type="similarity">
    <text evidence="2 5">Belongs to the trans-sulfuration enzymes family.</text>
</comment>
<keyword evidence="7" id="KW-1185">Reference proteome</keyword>
<evidence type="ECO:0000256" key="5">
    <source>
        <dbReference type="RuleBase" id="RU362118"/>
    </source>
</evidence>
<dbReference type="InterPro" id="IPR015421">
    <property type="entry name" value="PyrdxlP-dep_Trfase_major"/>
</dbReference>
<name>A0ABQ2HUB7_9BACT</name>
<proteinExistence type="inferred from homology"/>
<dbReference type="EMBL" id="BMLI01000001">
    <property type="protein sequence ID" value="GGM91856.1"/>
    <property type="molecule type" value="Genomic_DNA"/>
</dbReference>
<gene>
    <name evidence="6" type="primary">MET17</name>
    <name evidence="6" type="ORF">GCM10010967_26140</name>
</gene>
<dbReference type="CDD" id="cd00614">
    <property type="entry name" value="CGS_like"/>
    <property type="match status" value="1"/>
</dbReference>
<comment type="caution">
    <text evidence="6">The sequence shown here is derived from an EMBL/GenBank/DDBJ whole genome shotgun (WGS) entry which is preliminary data.</text>
</comment>
<dbReference type="PANTHER" id="PTHR43797:SF2">
    <property type="entry name" value="HOMOCYSTEINE_CYSTEINE SYNTHASE"/>
    <property type="match status" value="1"/>
</dbReference>
<evidence type="ECO:0000256" key="4">
    <source>
        <dbReference type="ARBA" id="ARBA00022898"/>
    </source>
</evidence>
<dbReference type="NCBIfam" id="TIGR01326">
    <property type="entry name" value="OAH_OAS_sulfhy"/>
    <property type="match status" value="1"/>
</dbReference>